<dbReference type="RefSeq" id="WP_280832422.1">
    <property type="nucleotide sequence ID" value="NZ_JARXVE010000003.1"/>
</dbReference>
<feature type="transmembrane region" description="Helical" evidence="5">
    <location>
        <begin position="226"/>
        <end position="246"/>
    </location>
</feature>
<keyword evidence="4 5" id="KW-0472">Membrane</keyword>
<organism evidence="7 8">
    <name type="scientific">Mycolicibacterium frederiksbergense</name>
    <dbReference type="NCBI Taxonomy" id="117567"/>
    <lineage>
        <taxon>Bacteria</taxon>
        <taxon>Bacillati</taxon>
        <taxon>Actinomycetota</taxon>
        <taxon>Actinomycetes</taxon>
        <taxon>Mycobacteriales</taxon>
        <taxon>Mycobacteriaceae</taxon>
        <taxon>Mycolicibacterium</taxon>
    </lineage>
</organism>
<evidence type="ECO:0000256" key="1">
    <source>
        <dbReference type="ARBA" id="ARBA00004651"/>
    </source>
</evidence>
<name>A0ABT6KYL2_9MYCO</name>
<feature type="transmembrane region" description="Helical" evidence="5">
    <location>
        <begin position="140"/>
        <end position="158"/>
    </location>
</feature>
<sequence>MTVTTDVAALQRRTLRVLVAAQVFSGAGLAAGVTVGALLAQDMLGSAGWAGIPSALFTFGSAVAAVTVGRLSQRYGRRPGLAAGYAAGAVGSVAIIIAAVLGNIPLLFAALLVYGSGTATNLQARYAGADLAHPDHRARAISTVLVATTLGAVAGPNLVDVLGGFAETIGVPRLAGPFLLAAVAYGAAAVVIATLLRPDPLRVAATLPESGEDGTRDEPQSRRWPPAVIAGATVMMLTQLVMVSLMTMTPVHMRDHHHGLSAAGLVISVHIAAMYLPAPISGALVDRYGATVVGVLAAVVLVAAGVTAALVPPHSVPALSIALALLGFGWSLGLVAGTTAIADHTPVATRAATQGAVDLGVAVAGAVGGLLSGLIVAAVGYSMLGVFGAVAAAAIVVPLLMTRR</sequence>
<dbReference type="InterPro" id="IPR020846">
    <property type="entry name" value="MFS_dom"/>
</dbReference>
<feature type="transmembrane region" description="Helical" evidence="5">
    <location>
        <begin position="381"/>
        <end position="401"/>
    </location>
</feature>
<evidence type="ECO:0000259" key="6">
    <source>
        <dbReference type="PROSITE" id="PS50850"/>
    </source>
</evidence>
<dbReference type="PANTHER" id="PTHR23534:SF1">
    <property type="entry name" value="MAJOR FACILITATOR SUPERFAMILY PROTEIN"/>
    <property type="match status" value="1"/>
</dbReference>
<dbReference type="EMBL" id="JARXVE010000003">
    <property type="protein sequence ID" value="MDH6195802.1"/>
    <property type="molecule type" value="Genomic_DNA"/>
</dbReference>
<dbReference type="PROSITE" id="PS50850">
    <property type="entry name" value="MFS"/>
    <property type="match status" value="1"/>
</dbReference>
<feature type="transmembrane region" description="Helical" evidence="5">
    <location>
        <begin position="288"/>
        <end position="311"/>
    </location>
</feature>
<feature type="transmembrane region" description="Helical" evidence="5">
    <location>
        <begin position="107"/>
        <end position="128"/>
    </location>
</feature>
<feature type="transmembrane region" description="Helical" evidence="5">
    <location>
        <begin position="17"/>
        <end position="40"/>
    </location>
</feature>
<dbReference type="Gene3D" id="1.20.1250.20">
    <property type="entry name" value="MFS general substrate transporter like domains"/>
    <property type="match status" value="1"/>
</dbReference>
<evidence type="ECO:0000313" key="7">
    <source>
        <dbReference type="EMBL" id="MDH6195802.1"/>
    </source>
</evidence>
<evidence type="ECO:0000256" key="3">
    <source>
        <dbReference type="ARBA" id="ARBA00022989"/>
    </source>
</evidence>
<feature type="transmembrane region" description="Helical" evidence="5">
    <location>
        <begin position="355"/>
        <end position="375"/>
    </location>
</feature>
<evidence type="ECO:0000256" key="2">
    <source>
        <dbReference type="ARBA" id="ARBA00022692"/>
    </source>
</evidence>
<dbReference type="InterPro" id="IPR036259">
    <property type="entry name" value="MFS_trans_sf"/>
</dbReference>
<comment type="caution">
    <text evidence="7">The sequence shown here is derived from an EMBL/GenBank/DDBJ whole genome shotgun (WGS) entry which is preliminary data.</text>
</comment>
<comment type="subcellular location">
    <subcellularLocation>
        <location evidence="1">Cell membrane</location>
        <topology evidence="1">Multi-pass membrane protein</topology>
    </subcellularLocation>
</comment>
<feature type="transmembrane region" description="Helical" evidence="5">
    <location>
        <begin position="317"/>
        <end position="343"/>
    </location>
</feature>
<evidence type="ECO:0000256" key="4">
    <source>
        <dbReference type="ARBA" id="ARBA00023136"/>
    </source>
</evidence>
<dbReference type="PANTHER" id="PTHR23534">
    <property type="entry name" value="MFS PERMEASE"/>
    <property type="match status" value="1"/>
</dbReference>
<evidence type="ECO:0000256" key="5">
    <source>
        <dbReference type="SAM" id="Phobius"/>
    </source>
</evidence>
<gene>
    <name evidence="7" type="ORF">M2272_002442</name>
</gene>
<feature type="domain" description="Major facilitator superfamily (MFS) profile" evidence="6">
    <location>
        <begin position="14"/>
        <end position="404"/>
    </location>
</feature>
<dbReference type="Proteomes" id="UP001160130">
    <property type="component" value="Unassembled WGS sequence"/>
</dbReference>
<feature type="transmembrane region" description="Helical" evidence="5">
    <location>
        <begin position="80"/>
        <end position="101"/>
    </location>
</feature>
<evidence type="ECO:0000313" key="8">
    <source>
        <dbReference type="Proteomes" id="UP001160130"/>
    </source>
</evidence>
<dbReference type="InterPro" id="IPR011701">
    <property type="entry name" value="MFS"/>
</dbReference>
<keyword evidence="8" id="KW-1185">Reference proteome</keyword>
<keyword evidence="3 5" id="KW-1133">Transmembrane helix</keyword>
<protein>
    <submittedName>
        <fullName evidence="7">MFS family permease</fullName>
    </submittedName>
</protein>
<keyword evidence="2 5" id="KW-0812">Transmembrane</keyword>
<feature type="transmembrane region" description="Helical" evidence="5">
    <location>
        <begin position="178"/>
        <end position="196"/>
    </location>
</feature>
<feature type="transmembrane region" description="Helical" evidence="5">
    <location>
        <begin position="46"/>
        <end position="68"/>
    </location>
</feature>
<proteinExistence type="predicted"/>
<feature type="transmembrane region" description="Helical" evidence="5">
    <location>
        <begin position="258"/>
        <end position="276"/>
    </location>
</feature>
<accession>A0ABT6KYL2</accession>
<reference evidence="7 8" key="1">
    <citation type="submission" date="2023-04" db="EMBL/GenBank/DDBJ databases">
        <title>Forest soil microbial communities from Buena Vista Peninsula, Colon Province, Panama.</title>
        <authorList>
            <person name="Bouskill N."/>
        </authorList>
    </citation>
    <scope>NUCLEOTIDE SEQUENCE [LARGE SCALE GENOMIC DNA]</scope>
    <source>
        <strain evidence="7 8">AC80</strain>
    </source>
</reference>
<dbReference type="SUPFAM" id="SSF103473">
    <property type="entry name" value="MFS general substrate transporter"/>
    <property type="match status" value="1"/>
</dbReference>
<dbReference type="Pfam" id="PF07690">
    <property type="entry name" value="MFS_1"/>
    <property type="match status" value="1"/>
</dbReference>